<keyword evidence="5" id="KW-1185">Reference proteome</keyword>
<dbReference type="InterPro" id="IPR000182">
    <property type="entry name" value="GNAT_dom"/>
</dbReference>
<proteinExistence type="predicted"/>
<evidence type="ECO:0000256" key="2">
    <source>
        <dbReference type="ARBA" id="ARBA00023315"/>
    </source>
</evidence>
<evidence type="ECO:0000256" key="1">
    <source>
        <dbReference type="ARBA" id="ARBA00022679"/>
    </source>
</evidence>
<organism evidence="4 5">
    <name type="scientific">Lysobacter niastensis</name>
    <dbReference type="NCBI Taxonomy" id="380629"/>
    <lineage>
        <taxon>Bacteria</taxon>
        <taxon>Pseudomonadati</taxon>
        <taxon>Pseudomonadota</taxon>
        <taxon>Gammaproteobacteria</taxon>
        <taxon>Lysobacterales</taxon>
        <taxon>Lysobacteraceae</taxon>
        <taxon>Lysobacter</taxon>
    </lineage>
</organism>
<name>A0ABS0B7E7_9GAMM</name>
<gene>
    <name evidence="4" type="ORF">IU514_12990</name>
</gene>
<reference evidence="4 5" key="1">
    <citation type="submission" date="2020-11" db="EMBL/GenBank/DDBJ databases">
        <title>Draft Genome Sequence and Secondary Metabolite Biosynthetic Potential of the Lysobacter niastensis Type strain DSM 18481.</title>
        <authorList>
            <person name="Turrini P."/>
            <person name="Artuso I."/>
            <person name="Tescari M."/>
            <person name="Lugli G.A."/>
            <person name="Frangipani E."/>
            <person name="Ventura M."/>
            <person name="Visca P."/>
        </authorList>
    </citation>
    <scope>NUCLEOTIDE SEQUENCE [LARGE SCALE GENOMIC DNA]</scope>
    <source>
        <strain evidence="4 5">DSM 18481</strain>
    </source>
</reference>
<dbReference type="InterPro" id="IPR016181">
    <property type="entry name" value="Acyl_CoA_acyltransferase"/>
</dbReference>
<evidence type="ECO:0000313" key="5">
    <source>
        <dbReference type="Proteomes" id="UP001429984"/>
    </source>
</evidence>
<dbReference type="Pfam" id="PF00583">
    <property type="entry name" value="Acetyltransf_1"/>
    <property type="match status" value="1"/>
</dbReference>
<dbReference type="InterPro" id="IPR050832">
    <property type="entry name" value="Bact_Acetyltransf"/>
</dbReference>
<dbReference type="CDD" id="cd04301">
    <property type="entry name" value="NAT_SF"/>
    <property type="match status" value="1"/>
</dbReference>
<dbReference type="RefSeq" id="WP_194931555.1">
    <property type="nucleotide sequence ID" value="NZ_JADLZT010000007.1"/>
</dbReference>
<dbReference type="EMBL" id="JADLZT010000007">
    <property type="protein sequence ID" value="MBF6024941.1"/>
    <property type="molecule type" value="Genomic_DNA"/>
</dbReference>
<keyword evidence="2" id="KW-0012">Acyltransferase</keyword>
<dbReference type="PANTHER" id="PTHR43877:SF2">
    <property type="entry name" value="AMINOALKYLPHOSPHONATE N-ACETYLTRANSFERASE-RELATED"/>
    <property type="match status" value="1"/>
</dbReference>
<accession>A0ABS0B7E7</accession>
<sequence>MGSAAGSVDTTLRVRTAELGDASDVARLLCDLGYPSNREEASERISIVRHDPRQQLLLAEIGGAVCGLIATYTRYAFSRGAEVTQITALVVSSGNQRQGVGRRLLREVESRARRSGVTCLDVTSNARRTDAHEFYRHCGYDDSSLRFVKMLGD</sequence>
<dbReference type="PROSITE" id="PS51186">
    <property type="entry name" value="GNAT"/>
    <property type="match status" value="1"/>
</dbReference>
<dbReference type="Gene3D" id="3.40.630.30">
    <property type="match status" value="1"/>
</dbReference>
<evidence type="ECO:0000313" key="4">
    <source>
        <dbReference type="EMBL" id="MBF6024941.1"/>
    </source>
</evidence>
<dbReference type="SUPFAM" id="SSF55729">
    <property type="entry name" value="Acyl-CoA N-acyltransferases (Nat)"/>
    <property type="match status" value="1"/>
</dbReference>
<comment type="caution">
    <text evidence="4">The sequence shown here is derived from an EMBL/GenBank/DDBJ whole genome shotgun (WGS) entry which is preliminary data.</text>
</comment>
<evidence type="ECO:0000259" key="3">
    <source>
        <dbReference type="PROSITE" id="PS51186"/>
    </source>
</evidence>
<protein>
    <submittedName>
        <fullName evidence="4">GNAT family N-acetyltransferase</fullName>
    </submittedName>
</protein>
<dbReference type="PANTHER" id="PTHR43877">
    <property type="entry name" value="AMINOALKYLPHOSPHONATE N-ACETYLTRANSFERASE-RELATED-RELATED"/>
    <property type="match status" value="1"/>
</dbReference>
<dbReference type="Proteomes" id="UP001429984">
    <property type="component" value="Unassembled WGS sequence"/>
</dbReference>
<feature type="domain" description="N-acetyltransferase" evidence="3">
    <location>
        <begin position="12"/>
        <end position="153"/>
    </location>
</feature>
<keyword evidence="1" id="KW-0808">Transferase</keyword>